<dbReference type="InterPro" id="IPR006311">
    <property type="entry name" value="TAT_signal"/>
</dbReference>
<dbReference type="CDD" id="cd13606">
    <property type="entry name" value="PBP2_ProX_like"/>
    <property type="match status" value="1"/>
</dbReference>
<reference evidence="3 4" key="1">
    <citation type="submission" date="2020-12" db="EMBL/GenBank/DDBJ databases">
        <authorList>
            <person name="Zhou J."/>
        </authorList>
    </citation>
    <scope>NUCLEOTIDE SEQUENCE [LARGE SCALE GENOMIC DNA]</scope>
    <source>
        <strain evidence="3 4">CCUG 61299</strain>
    </source>
</reference>
<dbReference type="GO" id="GO:0043190">
    <property type="term" value="C:ATP-binding cassette (ABC) transporter complex"/>
    <property type="evidence" value="ECO:0007669"/>
    <property type="project" value="InterPro"/>
</dbReference>
<dbReference type="PROSITE" id="PS51257">
    <property type="entry name" value="PROKAR_LIPOPROTEIN"/>
    <property type="match status" value="1"/>
</dbReference>
<dbReference type="Pfam" id="PF04069">
    <property type="entry name" value="OpuAC"/>
    <property type="match status" value="1"/>
</dbReference>
<evidence type="ECO:0000259" key="2">
    <source>
        <dbReference type="Pfam" id="PF04069"/>
    </source>
</evidence>
<organism evidence="3 4">
    <name type="scientific">Actinomyces weissii</name>
    <dbReference type="NCBI Taxonomy" id="675090"/>
    <lineage>
        <taxon>Bacteria</taxon>
        <taxon>Bacillati</taxon>
        <taxon>Actinomycetota</taxon>
        <taxon>Actinomycetes</taxon>
        <taxon>Actinomycetales</taxon>
        <taxon>Actinomycetaceae</taxon>
        <taxon>Actinomyces</taxon>
    </lineage>
</organism>
<dbReference type="Gene3D" id="3.40.190.10">
    <property type="entry name" value="Periplasmic binding protein-like II"/>
    <property type="match status" value="1"/>
</dbReference>
<dbReference type="GO" id="GO:0022857">
    <property type="term" value="F:transmembrane transporter activity"/>
    <property type="evidence" value="ECO:0007669"/>
    <property type="project" value="InterPro"/>
</dbReference>
<dbReference type="SUPFAM" id="SSF53850">
    <property type="entry name" value="Periplasmic binding protein-like II"/>
    <property type="match status" value="1"/>
</dbReference>
<proteinExistence type="predicted"/>
<evidence type="ECO:0000256" key="1">
    <source>
        <dbReference type="SAM" id="SignalP"/>
    </source>
</evidence>
<gene>
    <name evidence="3" type="ORF">JG540_03285</name>
</gene>
<feature type="domain" description="ABC-type glycine betaine transport system substrate-binding" evidence="2">
    <location>
        <begin position="53"/>
        <end position="312"/>
    </location>
</feature>
<accession>A0A7T7MBH5</accession>
<protein>
    <submittedName>
        <fullName evidence="3">ABC transporter substrate-binding protein</fullName>
    </submittedName>
</protein>
<dbReference type="InterPro" id="IPR007210">
    <property type="entry name" value="ABC_Gly_betaine_transp_sub-bd"/>
</dbReference>
<dbReference type="Gene3D" id="3.40.190.120">
    <property type="entry name" value="Osmoprotection protein (prox), domain 2"/>
    <property type="match status" value="1"/>
</dbReference>
<dbReference type="Proteomes" id="UP000595895">
    <property type="component" value="Chromosome"/>
</dbReference>
<keyword evidence="1" id="KW-0732">Signal</keyword>
<name>A0A7T7MBH5_9ACTO</name>
<dbReference type="AlphaFoldDB" id="A0A7T7MBH5"/>
<evidence type="ECO:0000313" key="3">
    <source>
        <dbReference type="EMBL" id="QQM67907.1"/>
    </source>
</evidence>
<dbReference type="RefSeq" id="WP_200277202.1">
    <property type="nucleotide sequence ID" value="NZ_CP066802.1"/>
</dbReference>
<keyword evidence="4" id="KW-1185">Reference proteome</keyword>
<feature type="signal peptide" evidence="1">
    <location>
        <begin position="1"/>
        <end position="24"/>
    </location>
</feature>
<evidence type="ECO:0000313" key="4">
    <source>
        <dbReference type="Proteomes" id="UP000595895"/>
    </source>
</evidence>
<sequence length="318" mass="33185">MNTRLSRRAVLTGAGLLALGPVLSACSSKDPFATGDTAATAGAGAGGGAGAGTLTVGSSRYFSNGIIAELFAQMLEQAGFTVRREYQIGPREVFLPEVEAGQIDVMPEYGGNLLQYYDKSGTATDAQSVHQALLGGVLPKDLTVLDAAEAVDQDSYTVTRAVAEQYGLKTLGDLSKLGRTVKVAANAEFAKRPYGPEGLKKHYEVDAEVTPVEDSGGPLTVKALTDGTVDVANIFTTSPAIVENDLVALEDTKAMILPQQVTPLVNVSLPLAASQAIGKVTAVLTTQDLLEMNTRSTKEQLDAAIIAKDWLTAKGLLG</sequence>
<dbReference type="EMBL" id="CP066802">
    <property type="protein sequence ID" value="QQM67907.1"/>
    <property type="molecule type" value="Genomic_DNA"/>
</dbReference>
<dbReference type="PROSITE" id="PS51318">
    <property type="entry name" value="TAT"/>
    <property type="match status" value="1"/>
</dbReference>
<dbReference type="KEGG" id="awe:JG540_03285"/>
<feature type="chain" id="PRO_5032405138" evidence="1">
    <location>
        <begin position="25"/>
        <end position="318"/>
    </location>
</feature>